<evidence type="ECO:0000259" key="3">
    <source>
        <dbReference type="Pfam" id="PF01494"/>
    </source>
</evidence>
<dbReference type="Gene3D" id="3.50.50.60">
    <property type="entry name" value="FAD/NAD(P)-binding domain"/>
    <property type="match status" value="1"/>
</dbReference>
<dbReference type="EMBL" id="JACIDW010000005">
    <property type="protein sequence ID" value="MBB3964523.1"/>
    <property type="molecule type" value="Genomic_DNA"/>
</dbReference>
<proteinExistence type="predicted"/>
<dbReference type="GO" id="GO:0004497">
    <property type="term" value="F:monooxygenase activity"/>
    <property type="evidence" value="ECO:0007669"/>
    <property type="project" value="UniProtKB-KW"/>
</dbReference>
<protein>
    <submittedName>
        <fullName evidence="4">2-polyprenyl-6-methoxyphenol hydroxylase-like FAD-dependent oxidoreductase</fullName>
    </submittedName>
</protein>
<name>A0A7W6GAD9_9HYPH</name>
<keyword evidence="5" id="KW-1185">Reference proteome</keyword>
<dbReference type="PANTHER" id="PTHR13789:SF309">
    <property type="entry name" value="PUTATIVE (AFU_ORTHOLOGUE AFUA_6G14510)-RELATED"/>
    <property type="match status" value="1"/>
</dbReference>
<evidence type="ECO:0000313" key="5">
    <source>
        <dbReference type="Proteomes" id="UP000582090"/>
    </source>
</evidence>
<dbReference type="AlphaFoldDB" id="A0A7W6GAD9"/>
<dbReference type="PANTHER" id="PTHR13789">
    <property type="entry name" value="MONOOXYGENASE"/>
    <property type="match status" value="1"/>
</dbReference>
<dbReference type="SUPFAM" id="SSF51905">
    <property type="entry name" value="FAD/NAD(P)-binding domain"/>
    <property type="match status" value="1"/>
</dbReference>
<dbReference type="RefSeq" id="WP_246400161.1">
    <property type="nucleotide sequence ID" value="NZ_JACIDW010000005.1"/>
</dbReference>
<dbReference type="Proteomes" id="UP000582090">
    <property type="component" value="Unassembled WGS sequence"/>
</dbReference>
<feature type="domain" description="FAD-binding" evidence="3">
    <location>
        <begin position="6"/>
        <end position="314"/>
    </location>
</feature>
<gene>
    <name evidence="4" type="ORF">GGQ67_002184</name>
</gene>
<evidence type="ECO:0000256" key="2">
    <source>
        <dbReference type="ARBA" id="ARBA00023033"/>
    </source>
</evidence>
<dbReference type="Pfam" id="PF01494">
    <property type="entry name" value="FAD_binding_3"/>
    <property type="match status" value="1"/>
</dbReference>
<sequence>MKLETLDIAIAGAGVGGLSLAALLAGRGARVTVYDQMNAPQPVGSGFVLQPTGAAVLSRMGLLGQVEARGARISRMHGRLSGNGRTVLDVGYRPGAYGIAIQRVALFDLLLEAAISAGVRFETSSRVTDIEPGSAPRLVLATGIRTATADLAIDAMGANSPVAAKAATELGYGALWATVPWPEHGVFRKDELEQRYKRASQMAGVLPVGTARDGAAPMATFFWSIRNGDFEAWRAAGREAWIDAVRSFWPEAEALAAVAEPVHARYRHLTRTPVAGKHVVKIGDAWHATSPQLGQGANMALLDAASLASALCREATVGEAIARHLKQRQMHIRFYQLLSRILTPFYQSDSSVLPFSRDIMIGPATKLPLVRSLITTLVTGELLDPVGRIELDRLVPEKKAVVENQGALV</sequence>
<organism evidence="4 5">
    <name type="scientific">Rhizobium metallidurans</name>
    <dbReference type="NCBI Taxonomy" id="1265931"/>
    <lineage>
        <taxon>Bacteria</taxon>
        <taxon>Pseudomonadati</taxon>
        <taxon>Pseudomonadota</taxon>
        <taxon>Alphaproteobacteria</taxon>
        <taxon>Hyphomicrobiales</taxon>
        <taxon>Rhizobiaceae</taxon>
        <taxon>Rhizobium/Agrobacterium group</taxon>
        <taxon>Rhizobium</taxon>
    </lineage>
</organism>
<dbReference type="InterPro" id="IPR036188">
    <property type="entry name" value="FAD/NAD-bd_sf"/>
</dbReference>
<dbReference type="GO" id="GO:0071949">
    <property type="term" value="F:FAD binding"/>
    <property type="evidence" value="ECO:0007669"/>
    <property type="project" value="InterPro"/>
</dbReference>
<dbReference type="InterPro" id="IPR002938">
    <property type="entry name" value="FAD-bd"/>
</dbReference>
<dbReference type="PRINTS" id="PR00420">
    <property type="entry name" value="RNGMNOXGNASE"/>
</dbReference>
<evidence type="ECO:0000313" key="4">
    <source>
        <dbReference type="EMBL" id="MBB3964523.1"/>
    </source>
</evidence>
<reference evidence="4 5" key="1">
    <citation type="submission" date="2020-08" db="EMBL/GenBank/DDBJ databases">
        <title>Genomic Encyclopedia of Type Strains, Phase IV (KMG-IV): sequencing the most valuable type-strain genomes for metagenomic binning, comparative biology and taxonomic classification.</title>
        <authorList>
            <person name="Goeker M."/>
        </authorList>
    </citation>
    <scope>NUCLEOTIDE SEQUENCE [LARGE SCALE GENOMIC DNA]</scope>
    <source>
        <strain evidence="4 5">DSM 26575</strain>
    </source>
</reference>
<evidence type="ECO:0000256" key="1">
    <source>
        <dbReference type="ARBA" id="ARBA00023002"/>
    </source>
</evidence>
<keyword evidence="2" id="KW-0503">Monooxygenase</keyword>
<accession>A0A7W6GAD9</accession>
<dbReference type="InterPro" id="IPR050493">
    <property type="entry name" value="FAD-dep_Monooxygenase_BioMet"/>
</dbReference>
<keyword evidence="1" id="KW-0560">Oxidoreductase</keyword>
<comment type="caution">
    <text evidence="4">The sequence shown here is derived from an EMBL/GenBank/DDBJ whole genome shotgun (WGS) entry which is preliminary data.</text>
</comment>